<keyword evidence="4" id="KW-1185">Reference proteome</keyword>
<keyword evidence="2" id="KW-0812">Transmembrane</keyword>
<feature type="transmembrane region" description="Helical" evidence="2">
    <location>
        <begin position="286"/>
        <end position="317"/>
    </location>
</feature>
<protein>
    <submittedName>
        <fullName evidence="3">Uncharacterized protein</fullName>
    </submittedName>
</protein>
<dbReference type="EMBL" id="LR877148">
    <property type="protein sequence ID" value="CAD2214898.1"/>
    <property type="molecule type" value="Genomic_DNA"/>
</dbReference>
<dbReference type="VEuPathDB" id="TriTrypDB:ADEAN_000235100"/>
<accession>A0A7G2C510</accession>
<organism evidence="3 4">
    <name type="scientific">Angomonas deanei</name>
    <dbReference type="NCBI Taxonomy" id="59799"/>
    <lineage>
        <taxon>Eukaryota</taxon>
        <taxon>Discoba</taxon>
        <taxon>Euglenozoa</taxon>
        <taxon>Kinetoplastea</taxon>
        <taxon>Metakinetoplastina</taxon>
        <taxon>Trypanosomatida</taxon>
        <taxon>Trypanosomatidae</taxon>
        <taxon>Strigomonadinae</taxon>
        <taxon>Angomonas</taxon>
    </lineage>
</organism>
<keyword evidence="2" id="KW-1133">Transmembrane helix</keyword>
<evidence type="ECO:0000256" key="1">
    <source>
        <dbReference type="SAM" id="MobiDB-lite"/>
    </source>
</evidence>
<feature type="transmembrane region" description="Helical" evidence="2">
    <location>
        <begin position="428"/>
        <end position="451"/>
    </location>
</feature>
<evidence type="ECO:0000256" key="2">
    <source>
        <dbReference type="SAM" id="Phobius"/>
    </source>
</evidence>
<dbReference type="Proteomes" id="UP000515908">
    <property type="component" value="Chromosome 04"/>
</dbReference>
<sequence length="465" mass="51934">MMKPFRLSTKGLVNNITKDTVVLMHAFRYTKEEYERLTQLATSGREAAAGEEGKPSSSSIGRAIQQAVELRNKKTLAPIPDDTGDLLRRGNSGVADDTGDNDYTVTRSAITSENKSIGPLPYATFARNGIDQVEFSDDPKGEFYSLFTNPDKKLFDQQCLRMFVRRYIVHTSQHNNANNVSLSDFISSRCACGPLDPALLREVAEEEVQLLVRVDTAMKELKQRRHHNDTERSILAYRAPLGMFQATGILYLTRLPLQTFIAGTLYFIISLIVSLLIIMSYTSTSLLVFNIIFGGIWSAVLVCVVCALCMIFTVSHATRMRVPIPREGYAVIVLRLLFAVAAIAVSILCATVLGKSLALRNAEQATKQVGTYALCYFYYVNDCSGFHTSCVSQANSVDTLCLCQVVVSSFEYADRPCDSRIQDELRRAVVPVICMCAFLIIMSITDMFLLYKLFRYHLLVVNRMV</sequence>
<reference evidence="3 4" key="1">
    <citation type="submission" date="2020-08" db="EMBL/GenBank/DDBJ databases">
        <authorList>
            <person name="Newling K."/>
            <person name="Davey J."/>
            <person name="Forrester S."/>
        </authorList>
    </citation>
    <scope>NUCLEOTIDE SEQUENCE [LARGE SCALE GENOMIC DNA]</scope>
    <source>
        <strain evidence="4">Crithidia deanei Carvalho (ATCC PRA-265)</strain>
    </source>
</reference>
<dbReference type="AlphaFoldDB" id="A0A7G2C510"/>
<proteinExistence type="predicted"/>
<name>A0A7G2C510_9TRYP</name>
<feature type="transmembrane region" description="Helical" evidence="2">
    <location>
        <begin position="259"/>
        <end position="279"/>
    </location>
</feature>
<evidence type="ECO:0000313" key="3">
    <source>
        <dbReference type="EMBL" id="CAD2214898.1"/>
    </source>
</evidence>
<keyword evidence="2" id="KW-0472">Membrane</keyword>
<feature type="region of interest" description="Disordered" evidence="1">
    <location>
        <begin position="79"/>
        <end position="100"/>
    </location>
</feature>
<gene>
    <name evidence="3" type="ORF">ADEAN_000235100</name>
</gene>
<feature type="transmembrane region" description="Helical" evidence="2">
    <location>
        <begin position="234"/>
        <end position="253"/>
    </location>
</feature>
<feature type="transmembrane region" description="Helical" evidence="2">
    <location>
        <begin position="329"/>
        <end position="353"/>
    </location>
</feature>
<evidence type="ECO:0000313" key="4">
    <source>
        <dbReference type="Proteomes" id="UP000515908"/>
    </source>
</evidence>